<dbReference type="EMBL" id="JACIFH010000001">
    <property type="protein sequence ID" value="MBB4138547.1"/>
    <property type="molecule type" value="Genomic_DNA"/>
</dbReference>
<accession>A0AA40SLT7</accession>
<reference evidence="1 2" key="1">
    <citation type="submission" date="2020-08" db="EMBL/GenBank/DDBJ databases">
        <title>Sequencing the genomes of 1000 actinobacteria strains.</title>
        <authorList>
            <person name="Klenk H.-P."/>
        </authorList>
    </citation>
    <scope>NUCLEOTIDE SEQUENCE [LARGE SCALE GENOMIC DNA]</scope>
    <source>
        <strain evidence="1 2">DSM 19600</strain>
    </source>
</reference>
<keyword evidence="2" id="KW-1185">Reference proteome</keyword>
<sequence length="467" mass="50780">MADVAIDWVLDGAPMQTVVHLDVPEGAGRDTPLIVLLHGTDGDVNHMSDPGVSPGFNFEHVREGTVRNRGWRAYPNVGYWSIGLDPEVPVEGWASFLTSRGFPVLNYSQIDPRGRLTRAAPELIAVLDALDAARTGSPPPSGLEAVQERPVVLIGHSRGGILARLALVQLAARGAPLLERITSCVTLHAPNQGSTLANVAQSVARLADGWRRLIDDHVPGDQRPWAAEAIDDLLEMIQTQAGVPAFADFTIGSGTLAAIASREPVQGVEYYTFGGTSPIVVRLRGWAFTPTSVIPQFHDPPFFWSTFYQTLLALPPRDIPIPELAWGVGDILTAASRTRLPFSVHTDNPINHAQALWDQRLKIQVHAILLRAPLPQPLVVTCVTPDGTDSGRAIDAFGGPSPDGRMWHLSLQDALVLAEVDDGLWVRHPERGLSKLELVRMKSGTTYLRARRGSPRLSDMPRCELAR</sequence>
<protein>
    <submittedName>
        <fullName evidence="1">Uncharacterized protein</fullName>
    </submittedName>
</protein>
<proteinExistence type="predicted"/>
<dbReference type="AlphaFoldDB" id="A0AA40SLT7"/>
<name>A0AA40SLT7_9MICO</name>
<gene>
    <name evidence="1" type="ORF">BKA10_000341</name>
</gene>
<dbReference type="Gene3D" id="3.40.50.1820">
    <property type="entry name" value="alpha/beta hydrolase"/>
    <property type="match status" value="1"/>
</dbReference>
<dbReference type="InterPro" id="IPR029058">
    <property type="entry name" value="AB_hydrolase_fold"/>
</dbReference>
<comment type="caution">
    <text evidence="1">The sequence shown here is derived from an EMBL/GenBank/DDBJ whole genome shotgun (WGS) entry which is preliminary data.</text>
</comment>
<evidence type="ECO:0000313" key="1">
    <source>
        <dbReference type="EMBL" id="MBB4138547.1"/>
    </source>
</evidence>
<evidence type="ECO:0000313" key="2">
    <source>
        <dbReference type="Proteomes" id="UP000549113"/>
    </source>
</evidence>
<dbReference type="Proteomes" id="UP000549113">
    <property type="component" value="Unassembled WGS sequence"/>
</dbReference>
<organism evidence="1 2">
    <name type="scientific">Microbacterium invictum</name>
    <dbReference type="NCBI Taxonomy" id="515415"/>
    <lineage>
        <taxon>Bacteria</taxon>
        <taxon>Bacillati</taxon>
        <taxon>Actinomycetota</taxon>
        <taxon>Actinomycetes</taxon>
        <taxon>Micrococcales</taxon>
        <taxon>Microbacteriaceae</taxon>
        <taxon>Microbacterium</taxon>
    </lineage>
</organism>
<dbReference type="SUPFAM" id="SSF53474">
    <property type="entry name" value="alpha/beta-Hydrolases"/>
    <property type="match status" value="1"/>
</dbReference>
<dbReference type="RefSeq" id="WP_183498322.1">
    <property type="nucleotide sequence ID" value="NZ_BAABCO010000003.1"/>
</dbReference>